<keyword evidence="5" id="KW-1185">Reference proteome</keyword>
<dbReference type="EMBL" id="FQXI01000024">
    <property type="protein sequence ID" value="SHH68450.1"/>
    <property type="molecule type" value="Genomic_DNA"/>
</dbReference>
<dbReference type="InterPro" id="IPR036597">
    <property type="entry name" value="Fido-like_dom_sf"/>
</dbReference>
<feature type="domain" description="Fido" evidence="3">
    <location>
        <begin position="149"/>
        <end position="298"/>
    </location>
</feature>
<name>A0A1M5UZW6_9FIRM</name>
<feature type="active site" evidence="1">
    <location>
        <position position="235"/>
    </location>
</feature>
<dbReference type="PANTHER" id="PTHR13504">
    <property type="entry name" value="FIDO DOMAIN-CONTAINING PROTEIN DDB_G0283145"/>
    <property type="match status" value="1"/>
</dbReference>
<organism evidence="4 5">
    <name type="scientific">Anaerosphaera aminiphila DSM 21120</name>
    <dbReference type="NCBI Taxonomy" id="1120995"/>
    <lineage>
        <taxon>Bacteria</taxon>
        <taxon>Bacillati</taxon>
        <taxon>Bacillota</taxon>
        <taxon>Tissierellia</taxon>
        <taxon>Tissierellales</taxon>
        <taxon>Peptoniphilaceae</taxon>
        <taxon>Anaerosphaera</taxon>
    </lineage>
</organism>
<dbReference type="STRING" id="1120995.SAMN02745245_01931"/>
<protein>
    <submittedName>
        <fullName evidence="4">Fic family protein</fullName>
    </submittedName>
</protein>
<accession>A0A1M5UZW6</accession>
<evidence type="ECO:0000313" key="4">
    <source>
        <dbReference type="EMBL" id="SHH68450.1"/>
    </source>
</evidence>
<keyword evidence="2" id="KW-0067">ATP-binding</keyword>
<gene>
    <name evidence="4" type="ORF">SAMN02745245_01931</name>
</gene>
<sequence>MEYMYKLFYNLNGEKERTKELQNRYNGQTTKKTKMDMKPIDQTNIFNIYYVPTENTMRLVSEVYKLDGELKLEDEKIPQVAKRHFLIELIASELFSTNEIEGVKSSKEEIVKTARNVLSKPEGKVNRVRFESVLYSYFSLSDDKLSVPDKVEDIRTIYDKITDGEIEKSSLPDGKLFRKEIAYVFGKDIGKEIHRGIYDEQKIIEKLNLLFGFMEEKECDIISIAIAHYYFGYIHPFYDGNGRTGRFISSIYLNESLSSLTAMSLAQGINFNKNKYYDAFHKTNQVSSQGELNYFVDSFLELLISGQKHLKEELESKSLLIKSGFDKIDNDDNISDEVDENIMGVLVQEHLFNRIGEGVGAKDLIDAEILGLSNQTIIKRFKSLEERGLVYQSKGRPLKYKLSESYLEN</sequence>
<dbReference type="InterPro" id="IPR040198">
    <property type="entry name" value="Fido_containing"/>
</dbReference>
<feature type="binding site" evidence="2">
    <location>
        <begin position="239"/>
        <end position="246"/>
    </location>
    <ligand>
        <name>ATP</name>
        <dbReference type="ChEBI" id="CHEBI:30616"/>
    </ligand>
</feature>
<keyword evidence="2" id="KW-0547">Nucleotide-binding</keyword>
<proteinExistence type="predicted"/>
<dbReference type="InterPro" id="IPR003812">
    <property type="entry name" value="Fido"/>
</dbReference>
<dbReference type="PROSITE" id="PS51459">
    <property type="entry name" value="FIDO"/>
    <property type="match status" value="1"/>
</dbReference>
<evidence type="ECO:0000256" key="1">
    <source>
        <dbReference type="PIRSR" id="PIRSR640198-1"/>
    </source>
</evidence>
<dbReference type="Pfam" id="PF02661">
    <property type="entry name" value="Fic"/>
    <property type="match status" value="1"/>
</dbReference>
<dbReference type="OrthoDB" id="9813719at2"/>
<dbReference type="SUPFAM" id="SSF140931">
    <property type="entry name" value="Fic-like"/>
    <property type="match status" value="1"/>
</dbReference>
<reference evidence="4 5" key="1">
    <citation type="submission" date="2016-11" db="EMBL/GenBank/DDBJ databases">
        <authorList>
            <person name="Jaros S."/>
            <person name="Januszkiewicz K."/>
            <person name="Wedrychowicz H."/>
        </authorList>
    </citation>
    <scope>NUCLEOTIDE SEQUENCE [LARGE SCALE GENOMIC DNA]</scope>
    <source>
        <strain evidence="4 5">DSM 21120</strain>
    </source>
</reference>
<evidence type="ECO:0000256" key="2">
    <source>
        <dbReference type="PIRSR" id="PIRSR640198-2"/>
    </source>
</evidence>
<evidence type="ECO:0000313" key="5">
    <source>
        <dbReference type="Proteomes" id="UP000184032"/>
    </source>
</evidence>
<dbReference type="AlphaFoldDB" id="A0A1M5UZW6"/>
<evidence type="ECO:0000259" key="3">
    <source>
        <dbReference type="PROSITE" id="PS51459"/>
    </source>
</evidence>
<dbReference type="GO" id="GO:0005524">
    <property type="term" value="F:ATP binding"/>
    <property type="evidence" value="ECO:0007669"/>
    <property type="project" value="UniProtKB-KW"/>
</dbReference>
<dbReference type="RefSeq" id="WP_073185740.1">
    <property type="nucleotide sequence ID" value="NZ_FQXI01000024.1"/>
</dbReference>
<dbReference type="PANTHER" id="PTHR13504:SF40">
    <property type="entry name" value="FIDO DOMAIN-CONTAINING PROTEIN"/>
    <property type="match status" value="1"/>
</dbReference>
<dbReference type="Gene3D" id="1.10.3290.10">
    <property type="entry name" value="Fido-like domain"/>
    <property type="match status" value="1"/>
</dbReference>
<dbReference type="Proteomes" id="UP000184032">
    <property type="component" value="Unassembled WGS sequence"/>
</dbReference>